<dbReference type="AlphaFoldDB" id="A0A8S3SPX5"/>
<dbReference type="OrthoDB" id="354351at2759"/>
<protein>
    <submittedName>
        <fullName evidence="1">Uncharacterized protein</fullName>
    </submittedName>
</protein>
<organism evidence="1 2">
    <name type="scientific">Mytilus edulis</name>
    <name type="common">Blue mussel</name>
    <dbReference type="NCBI Taxonomy" id="6550"/>
    <lineage>
        <taxon>Eukaryota</taxon>
        <taxon>Metazoa</taxon>
        <taxon>Spiralia</taxon>
        <taxon>Lophotrochozoa</taxon>
        <taxon>Mollusca</taxon>
        <taxon>Bivalvia</taxon>
        <taxon>Autobranchia</taxon>
        <taxon>Pteriomorphia</taxon>
        <taxon>Mytilida</taxon>
        <taxon>Mytiloidea</taxon>
        <taxon>Mytilidae</taxon>
        <taxon>Mytilinae</taxon>
        <taxon>Mytilus</taxon>
    </lineage>
</organism>
<name>A0A8S3SPX5_MYTED</name>
<dbReference type="SUPFAM" id="SSF50814">
    <property type="entry name" value="Lipocalins"/>
    <property type="match status" value="1"/>
</dbReference>
<dbReference type="EMBL" id="CAJPWZ010001786">
    <property type="protein sequence ID" value="CAG2223392.1"/>
    <property type="molecule type" value="Genomic_DNA"/>
</dbReference>
<dbReference type="Proteomes" id="UP000683360">
    <property type="component" value="Unassembled WGS sequence"/>
</dbReference>
<comment type="caution">
    <text evidence="1">The sequence shown here is derived from an EMBL/GenBank/DDBJ whole genome shotgun (WGS) entry which is preliminary data.</text>
</comment>
<dbReference type="Gene3D" id="2.40.128.20">
    <property type="match status" value="1"/>
</dbReference>
<keyword evidence="2" id="KW-1185">Reference proteome</keyword>
<accession>A0A8S3SPX5</accession>
<evidence type="ECO:0000313" key="1">
    <source>
        <dbReference type="EMBL" id="CAG2223392.1"/>
    </source>
</evidence>
<reference evidence="1" key="1">
    <citation type="submission" date="2021-03" db="EMBL/GenBank/DDBJ databases">
        <authorList>
            <person name="Bekaert M."/>
        </authorList>
    </citation>
    <scope>NUCLEOTIDE SEQUENCE</scope>
</reference>
<dbReference type="GO" id="GO:0008289">
    <property type="term" value="F:lipid binding"/>
    <property type="evidence" value="ECO:0007669"/>
    <property type="project" value="UniProtKB-KW"/>
</dbReference>
<dbReference type="InterPro" id="IPR012674">
    <property type="entry name" value="Calycin"/>
</dbReference>
<evidence type="ECO:0000313" key="2">
    <source>
        <dbReference type="Proteomes" id="UP000683360"/>
    </source>
</evidence>
<proteinExistence type="predicted"/>
<gene>
    <name evidence="1" type="ORF">MEDL_36658</name>
</gene>
<sequence>MSHQSTNDFLKIILETTTHYKITPNTNKDYVVNTWHLESVVPEMLYDILSVGDDTCNISLNVVFRKMAESAKPVVEFTIEDNTIKMISKVSFFNQVINIKLDGEYQQSFEGTEMNKLILLICKGKTQKFQRERVNDELVQTMWVGDVVCVRTFKPTD</sequence>